<protein>
    <submittedName>
        <fullName evidence="2">Uncharacterized protein</fullName>
    </submittedName>
</protein>
<evidence type="ECO:0000313" key="3">
    <source>
        <dbReference type="Proteomes" id="UP000276133"/>
    </source>
</evidence>
<dbReference type="Proteomes" id="UP000276133">
    <property type="component" value="Unassembled WGS sequence"/>
</dbReference>
<feature type="compositionally biased region" description="Low complexity" evidence="1">
    <location>
        <begin position="74"/>
        <end position="83"/>
    </location>
</feature>
<name>A0A3M7S9A1_BRAPC</name>
<organism evidence="2 3">
    <name type="scientific">Brachionus plicatilis</name>
    <name type="common">Marine rotifer</name>
    <name type="synonym">Brachionus muelleri</name>
    <dbReference type="NCBI Taxonomy" id="10195"/>
    <lineage>
        <taxon>Eukaryota</taxon>
        <taxon>Metazoa</taxon>
        <taxon>Spiralia</taxon>
        <taxon>Gnathifera</taxon>
        <taxon>Rotifera</taxon>
        <taxon>Eurotatoria</taxon>
        <taxon>Monogononta</taxon>
        <taxon>Pseudotrocha</taxon>
        <taxon>Ploima</taxon>
        <taxon>Brachionidae</taxon>
        <taxon>Brachionus</taxon>
    </lineage>
</organism>
<feature type="region of interest" description="Disordered" evidence="1">
    <location>
        <begin position="63"/>
        <end position="83"/>
    </location>
</feature>
<accession>A0A3M7S9A1</accession>
<keyword evidence="3" id="KW-1185">Reference proteome</keyword>
<evidence type="ECO:0000313" key="2">
    <source>
        <dbReference type="EMBL" id="RNA32130.1"/>
    </source>
</evidence>
<dbReference type="AlphaFoldDB" id="A0A3M7S9A1"/>
<comment type="caution">
    <text evidence="2">The sequence shown here is derived from an EMBL/GenBank/DDBJ whole genome shotgun (WGS) entry which is preliminary data.</text>
</comment>
<evidence type="ECO:0000256" key="1">
    <source>
        <dbReference type="SAM" id="MobiDB-lite"/>
    </source>
</evidence>
<reference evidence="2 3" key="1">
    <citation type="journal article" date="2018" name="Sci. Rep.">
        <title>Genomic signatures of local adaptation to the degree of environmental predictability in rotifers.</title>
        <authorList>
            <person name="Franch-Gras L."/>
            <person name="Hahn C."/>
            <person name="Garcia-Roger E.M."/>
            <person name="Carmona M.J."/>
            <person name="Serra M."/>
            <person name="Gomez A."/>
        </authorList>
    </citation>
    <scope>NUCLEOTIDE SEQUENCE [LARGE SCALE GENOMIC DNA]</scope>
    <source>
        <strain evidence="2">HYR1</strain>
    </source>
</reference>
<sequence length="93" mass="10773">MTKLYKCFILTNTISINCIFNLKISSLNKKNLNTFLFDNKSNRKLKNTQFSNQLIIRPKIRGPIGANHEKSKSSVRPDSSRSPNSYLFFLKFV</sequence>
<proteinExistence type="predicted"/>
<dbReference type="EMBL" id="REGN01001842">
    <property type="protein sequence ID" value="RNA32130.1"/>
    <property type="molecule type" value="Genomic_DNA"/>
</dbReference>
<gene>
    <name evidence="2" type="ORF">BpHYR1_029866</name>
</gene>